<proteinExistence type="predicted"/>
<dbReference type="GeneID" id="8105895"/>
<dbReference type="InParanoid" id="B8M3G3"/>
<evidence type="ECO:0000313" key="2">
    <source>
        <dbReference type="EMBL" id="EED22335.1"/>
    </source>
</evidence>
<feature type="region of interest" description="Disordered" evidence="1">
    <location>
        <begin position="14"/>
        <end position="38"/>
    </location>
</feature>
<dbReference type="EMBL" id="EQ962653">
    <property type="protein sequence ID" value="EED22335.1"/>
    <property type="molecule type" value="Genomic_DNA"/>
</dbReference>
<dbReference type="VEuPathDB" id="FungiDB:TSTA_095840"/>
<dbReference type="OMA" id="DHELHTE"/>
<dbReference type="OrthoDB" id="2328572at2759"/>
<evidence type="ECO:0000313" key="3">
    <source>
        <dbReference type="Proteomes" id="UP000001745"/>
    </source>
</evidence>
<dbReference type="RefSeq" id="XP_002479298.1">
    <property type="nucleotide sequence ID" value="XM_002479253.1"/>
</dbReference>
<dbReference type="Proteomes" id="UP000001745">
    <property type="component" value="Unassembled WGS sequence"/>
</dbReference>
<accession>B8M3G3</accession>
<protein>
    <submittedName>
        <fullName evidence="2">Uncharacterized protein</fullName>
    </submittedName>
</protein>
<gene>
    <name evidence="2" type="ORF">TSTA_095840</name>
</gene>
<name>B8M3G3_TALSN</name>
<dbReference type="AlphaFoldDB" id="B8M3G3"/>
<organism evidence="2 3">
    <name type="scientific">Talaromyces stipitatus (strain ATCC 10500 / CBS 375.48 / QM 6759 / NRRL 1006)</name>
    <name type="common">Penicillium stipitatum</name>
    <dbReference type="NCBI Taxonomy" id="441959"/>
    <lineage>
        <taxon>Eukaryota</taxon>
        <taxon>Fungi</taxon>
        <taxon>Dikarya</taxon>
        <taxon>Ascomycota</taxon>
        <taxon>Pezizomycotina</taxon>
        <taxon>Eurotiomycetes</taxon>
        <taxon>Eurotiomycetidae</taxon>
        <taxon>Eurotiales</taxon>
        <taxon>Trichocomaceae</taxon>
        <taxon>Talaromyces</taxon>
        <taxon>Talaromyces sect. Talaromyces</taxon>
    </lineage>
</organism>
<sequence length="134" mass="15051">MVFWYRIPATEKLGSSDGADNGSSPRSGSMRYSRDAAPTVDRFSVRPTAIQVGILNLDADEQANLRRVLLLRDLYRTVDAIDDILNMDHELHTEQRTVDADWHFTSQRGGTRPDSARQPNEIDATCLQDTCEAI</sequence>
<reference evidence="3" key="1">
    <citation type="journal article" date="2015" name="Genome Announc.">
        <title>Genome sequence of the AIDS-associated pathogen Penicillium marneffei (ATCC18224) and its near taxonomic relative Talaromyces stipitatus (ATCC10500).</title>
        <authorList>
            <person name="Nierman W.C."/>
            <person name="Fedorova-Abrams N.D."/>
            <person name="Andrianopoulos A."/>
        </authorList>
    </citation>
    <scope>NUCLEOTIDE SEQUENCE [LARGE SCALE GENOMIC DNA]</scope>
    <source>
        <strain evidence="3">ATCC 10500 / CBS 375.48 / QM 6759 / NRRL 1006</strain>
    </source>
</reference>
<evidence type="ECO:0000256" key="1">
    <source>
        <dbReference type="SAM" id="MobiDB-lite"/>
    </source>
</evidence>
<dbReference type="HOGENOM" id="CLU_1897602_0_0_1"/>
<keyword evidence="3" id="KW-1185">Reference proteome</keyword>